<evidence type="ECO:0000256" key="2">
    <source>
        <dbReference type="ARBA" id="ARBA00022679"/>
    </source>
</evidence>
<dbReference type="Pfam" id="PF17827">
    <property type="entry name" value="PrmC_N"/>
    <property type="match status" value="1"/>
</dbReference>
<dbReference type="CDD" id="cd02440">
    <property type="entry name" value="AdoMet_MTases"/>
    <property type="match status" value="1"/>
</dbReference>
<gene>
    <name evidence="5 8" type="primary">prmC</name>
    <name evidence="8" type="ORF">H9853_11730</name>
</gene>
<comment type="caution">
    <text evidence="5">Lacks conserved residue(s) required for the propagation of feature annotation.</text>
</comment>
<dbReference type="PANTHER" id="PTHR18895:SF74">
    <property type="entry name" value="MTRF1L RELEASE FACTOR GLUTAMINE METHYLTRANSFERASE"/>
    <property type="match status" value="1"/>
</dbReference>
<feature type="binding site" evidence="5">
    <location>
        <begin position="122"/>
        <end position="126"/>
    </location>
    <ligand>
        <name>S-adenosyl-L-methionine</name>
        <dbReference type="ChEBI" id="CHEBI:59789"/>
    </ligand>
</feature>
<dbReference type="Gene3D" id="3.40.50.150">
    <property type="entry name" value="Vaccinia Virus protein VP39"/>
    <property type="match status" value="1"/>
</dbReference>
<evidence type="ECO:0000256" key="3">
    <source>
        <dbReference type="ARBA" id="ARBA00022691"/>
    </source>
</evidence>
<dbReference type="EMBL" id="DXEZ01000328">
    <property type="protein sequence ID" value="HIX55681.1"/>
    <property type="molecule type" value="Genomic_DNA"/>
</dbReference>
<comment type="function">
    <text evidence="5">Methylates the class 1 translation termination release factors RF1/PrfA and RF2/PrfB on the glutamine residue of the universally conserved GGQ motif.</text>
</comment>
<comment type="similarity">
    <text evidence="5">Belongs to the protein N5-glutamine methyltransferase family. PrmC subfamily.</text>
</comment>
<dbReference type="Pfam" id="PF05175">
    <property type="entry name" value="MTS"/>
    <property type="match status" value="1"/>
</dbReference>
<dbReference type="InterPro" id="IPR050320">
    <property type="entry name" value="N5-glutamine_MTase"/>
</dbReference>
<keyword evidence="3 5" id="KW-0949">S-adenosyl-L-methionine</keyword>
<protein>
    <recommendedName>
        <fullName evidence="5">Release factor glutamine methyltransferase</fullName>
        <shortName evidence="5">RF MTase</shortName>
        <ecNumber evidence="5">2.1.1.297</ecNumber>
    </recommendedName>
    <alternativeName>
        <fullName evidence="5">N5-glutamine methyltransferase PrmC</fullName>
    </alternativeName>
    <alternativeName>
        <fullName evidence="5">Protein-(glutamine-N5) MTase PrmC</fullName>
    </alternativeName>
    <alternativeName>
        <fullName evidence="5">Protein-glutamine N-methyltransferase PrmC</fullName>
    </alternativeName>
</protein>
<evidence type="ECO:0000259" key="6">
    <source>
        <dbReference type="Pfam" id="PF05175"/>
    </source>
</evidence>
<sequence>MTTWLNIQRTFQQELSEIYSPKEAAEIFFILLEDAFGLSKTSYLANQNEPLDSKTHNSLTKAIEQLKKGRPIQHITGKAYFYGQFFEVNENTLIPRVETEELVVEIIKDHNKLAPISILDIGTGSGCIAISLKLYFEKATVKAIDISAAALAVAQRNSDSLGAEVEFEVIDILSQESHSAATPLLDVIVSNPPYVRELEKSEMHKNVLQFEPASALFVDDQKPLVFYEAIAKYAKGHLKKNGTLYFEINQYLASETKQMLLDAGFSQISVINDLYANERIIKCKLA</sequence>
<dbReference type="EC" id="2.1.1.297" evidence="5"/>
<keyword evidence="2 5" id="KW-0808">Transferase</keyword>
<keyword evidence="1 5" id="KW-0489">Methyltransferase</keyword>
<dbReference type="GO" id="GO:0032259">
    <property type="term" value="P:methylation"/>
    <property type="evidence" value="ECO:0007669"/>
    <property type="project" value="UniProtKB-KW"/>
</dbReference>
<reference evidence="8" key="2">
    <citation type="submission" date="2021-04" db="EMBL/GenBank/DDBJ databases">
        <authorList>
            <person name="Gilroy R."/>
        </authorList>
    </citation>
    <scope>NUCLEOTIDE SEQUENCE</scope>
    <source>
        <strain evidence="8">1719</strain>
    </source>
</reference>
<evidence type="ECO:0000259" key="7">
    <source>
        <dbReference type="Pfam" id="PF17827"/>
    </source>
</evidence>
<dbReference type="InterPro" id="IPR019874">
    <property type="entry name" value="RF_methyltr_PrmC"/>
</dbReference>
<dbReference type="NCBIfam" id="TIGR00536">
    <property type="entry name" value="hemK_fam"/>
    <property type="match status" value="1"/>
</dbReference>
<evidence type="ECO:0000256" key="4">
    <source>
        <dbReference type="ARBA" id="ARBA00048391"/>
    </source>
</evidence>
<dbReference type="PROSITE" id="PS00092">
    <property type="entry name" value="N6_MTASE"/>
    <property type="match status" value="1"/>
</dbReference>
<evidence type="ECO:0000256" key="1">
    <source>
        <dbReference type="ARBA" id="ARBA00022603"/>
    </source>
</evidence>
<comment type="catalytic activity">
    <reaction evidence="4 5">
        <text>L-glutaminyl-[peptide chain release factor] + S-adenosyl-L-methionine = N(5)-methyl-L-glutaminyl-[peptide chain release factor] + S-adenosyl-L-homocysteine + H(+)</text>
        <dbReference type="Rhea" id="RHEA:42896"/>
        <dbReference type="Rhea" id="RHEA-COMP:10271"/>
        <dbReference type="Rhea" id="RHEA-COMP:10272"/>
        <dbReference type="ChEBI" id="CHEBI:15378"/>
        <dbReference type="ChEBI" id="CHEBI:30011"/>
        <dbReference type="ChEBI" id="CHEBI:57856"/>
        <dbReference type="ChEBI" id="CHEBI:59789"/>
        <dbReference type="ChEBI" id="CHEBI:61891"/>
        <dbReference type="EC" id="2.1.1.297"/>
    </reaction>
</comment>
<reference evidence="8" key="1">
    <citation type="journal article" date="2021" name="PeerJ">
        <title>Extensive microbial diversity within the chicken gut microbiome revealed by metagenomics and culture.</title>
        <authorList>
            <person name="Gilroy R."/>
            <person name="Ravi A."/>
            <person name="Getino M."/>
            <person name="Pursley I."/>
            <person name="Horton D.L."/>
            <person name="Alikhan N.F."/>
            <person name="Baker D."/>
            <person name="Gharbi K."/>
            <person name="Hall N."/>
            <person name="Watson M."/>
            <person name="Adriaenssens E.M."/>
            <person name="Foster-Nyarko E."/>
            <person name="Jarju S."/>
            <person name="Secka A."/>
            <person name="Antonio M."/>
            <person name="Oren A."/>
            <person name="Chaudhuri R.R."/>
            <person name="La Ragione R."/>
            <person name="Hildebrand F."/>
            <person name="Pallen M.J."/>
        </authorList>
    </citation>
    <scope>NUCLEOTIDE SEQUENCE</scope>
    <source>
        <strain evidence="8">1719</strain>
    </source>
</reference>
<feature type="binding site" evidence="5">
    <location>
        <position position="145"/>
    </location>
    <ligand>
        <name>S-adenosyl-L-methionine</name>
        <dbReference type="ChEBI" id="CHEBI:59789"/>
    </ligand>
</feature>
<dbReference type="GO" id="GO:0102559">
    <property type="term" value="F:peptide chain release factor N(5)-glutamine methyltransferase activity"/>
    <property type="evidence" value="ECO:0007669"/>
    <property type="project" value="UniProtKB-EC"/>
</dbReference>
<dbReference type="NCBIfam" id="TIGR03534">
    <property type="entry name" value="RF_mod_PrmC"/>
    <property type="match status" value="1"/>
</dbReference>
<evidence type="ECO:0000256" key="5">
    <source>
        <dbReference type="HAMAP-Rule" id="MF_02126"/>
    </source>
</evidence>
<dbReference type="Gene3D" id="1.10.8.10">
    <property type="entry name" value="DNA helicase RuvA subunit, C-terminal domain"/>
    <property type="match status" value="1"/>
</dbReference>
<dbReference type="InterPro" id="IPR040758">
    <property type="entry name" value="PrmC_N"/>
</dbReference>
<dbReference type="InterPro" id="IPR002052">
    <property type="entry name" value="DNA_methylase_N6_adenine_CS"/>
</dbReference>
<name>A0A9D1WAS2_9SPHI</name>
<dbReference type="GO" id="GO:0003676">
    <property type="term" value="F:nucleic acid binding"/>
    <property type="evidence" value="ECO:0007669"/>
    <property type="project" value="InterPro"/>
</dbReference>
<dbReference type="InterPro" id="IPR007848">
    <property type="entry name" value="Small_mtfrase_dom"/>
</dbReference>
<evidence type="ECO:0000313" key="8">
    <source>
        <dbReference type="EMBL" id="HIX55681.1"/>
    </source>
</evidence>
<dbReference type="HAMAP" id="MF_02126">
    <property type="entry name" value="RF_methyltr_PrmC"/>
    <property type="match status" value="1"/>
</dbReference>
<dbReference type="InterPro" id="IPR029063">
    <property type="entry name" value="SAM-dependent_MTases_sf"/>
</dbReference>
<feature type="domain" description="Release factor glutamine methyltransferase N-terminal" evidence="7">
    <location>
        <begin position="9"/>
        <end position="77"/>
    </location>
</feature>
<proteinExistence type="inferred from homology"/>
<organism evidence="8 9">
    <name type="scientific">Candidatus Sphingobacterium stercoripullorum</name>
    <dbReference type="NCBI Taxonomy" id="2838759"/>
    <lineage>
        <taxon>Bacteria</taxon>
        <taxon>Pseudomonadati</taxon>
        <taxon>Bacteroidota</taxon>
        <taxon>Sphingobacteriia</taxon>
        <taxon>Sphingobacteriales</taxon>
        <taxon>Sphingobacteriaceae</taxon>
        <taxon>Sphingobacterium</taxon>
    </lineage>
</organism>
<dbReference type="SUPFAM" id="SSF53335">
    <property type="entry name" value="S-adenosyl-L-methionine-dependent methyltransferases"/>
    <property type="match status" value="1"/>
</dbReference>
<evidence type="ECO:0000313" key="9">
    <source>
        <dbReference type="Proteomes" id="UP000824156"/>
    </source>
</evidence>
<comment type="caution">
    <text evidence="8">The sequence shown here is derived from an EMBL/GenBank/DDBJ whole genome shotgun (WGS) entry which is preliminary data.</text>
</comment>
<dbReference type="AlphaFoldDB" id="A0A9D1WAS2"/>
<feature type="binding site" evidence="5">
    <location>
        <position position="191"/>
    </location>
    <ligand>
        <name>S-adenosyl-L-methionine</name>
        <dbReference type="ChEBI" id="CHEBI:59789"/>
    </ligand>
</feature>
<dbReference type="Proteomes" id="UP000824156">
    <property type="component" value="Unassembled WGS sequence"/>
</dbReference>
<feature type="domain" description="Methyltransferase small" evidence="6">
    <location>
        <begin position="116"/>
        <end position="201"/>
    </location>
</feature>
<dbReference type="PANTHER" id="PTHR18895">
    <property type="entry name" value="HEMK METHYLTRANSFERASE"/>
    <property type="match status" value="1"/>
</dbReference>
<feature type="binding site" evidence="5">
    <location>
        <begin position="191"/>
        <end position="194"/>
    </location>
    <ligand>
        <name>substrate</name>
    </ligand>
</feature>
<dbReference type="InterPro" id="IPR004556">
    <property type="entry name" value="HemK-like"/>
</dbReference>
<accession>A0A9D1WAS2</accession>